<keyword evidence="9 11" id="KW-0456">Lyase</keyword>
<dbReference type="EMBL" id="DVNC01000028">
    <property type="protein sequence ID" value="HIU53234.1"/>
    <property type="molecule type" value="Genomic_DNA"/>
</dbReference>
<dbReference type="EC" id="4.3.1.17" evidence="11"/>
<reference evidence="14" key="2">
    <citation type="journal article" date="2021" name="PeerJ">
        <title>Extensive microbial diversity within the chicken gut microbiome revealed by metagenomics and culture.</title>
        <authorList>
            <person name="Gilroy R."/>
            <person name="Ravi A."/>
            <person name="Getino M."/>
            <person name="Pursley I."/>
            <person name="Horton D.L."/>
            <person name="Alikhan N.F."/>
            <person name="Baker D."/>
            <person name="Gharbi K."/>
            <person name="Hall N."/>
            <person name="Watson M."/>
            <person name="Adriaenssens E.M."/>
            <person name="Foster-Nyarko E."/>
            <person name="Jarju S."/>
            <person name="Secka A."/>
            <person name="Antonio M."/>
            <person name="Oren A."/>
            <person name="Chaudhuri R.R."/>
            <person name="La Ragione R."/>
            <person name="Hildebrand F."/>
            <person name="Pallen M.J."/>
        </authorList>
    </citation>
    <scope>NUCLEOTIDE SEQUENCE</scope>
    <source>
        <strain evidence="14">ChiW3-316</strain>
    </source>
</reference>
<dbReference type="GO" id="GO:0006094">
    <property type="term" value="P:gluconeogenesis"/>
    <property type="evidence" value="ECO:0007669"/>
    <property type="project" value="UniProtKB-KW"/>
</dbReference>
<keyword evidence="5 11" id="KW-0004">4Fe-4S</keyword>
<dbReference type="InterPro" id="IPR004644">
    <property type="entry name" value="Fe-S_L-Ser_mono"/>
</dbReference>
<comment type="caution">
    <text evidence="14">The sequence shown here is derived from an EMBL/GenBank/DDBJ whole genome shotgun (WGS) entry which is preliminary data.</text>
</comment>
<dbReference type="InterPro" id="IPR029009">
    <property type="entry name" value="ASB_dom_sf"/>
</dbReference>
<comment type="pathway">
    <text evidence="2">Carbohydrate biosynthesis; gluconeogenesis.</text>
</comment>
<dbReference type="InterPro" id="IPR005130">
    <property type="entry name" value="Ser_deHydtase-like_asu"/>
</dbReference>
<reference evidence="14" key="1">
    <citation type="submission" date="2020-10" db="EMBL/GenBank/DDBJ databases">
        <authorList>
            <person name="Gilroy R."/>
        </authorList>
    </citation>
    <scope>NUCLEOTIDE SEQUENCE</scope>
    <source>
        <strain evidence="14">ChiW3-316</strain>
    </source>
</reference>
<evidence type="ECO:0000259" key="13">
    <source>
        <dbReference type="Pfam" id="PF03315"/>
    </source>
</evidence>
<evidence type="ECO:0000256" key="9">
    <source>
        <dbReference type="ARBA" id="ARBA00023239"/>
    </source>
</evidence>
<organism evidence="14 15">
    <name type="scientific">Candidatus Scatocola faecipullorum</name>
    <dbReference type="NCBI Taxonomy" id="2840917"/>
    <lineage>
        <taxon>Bacteria</taxon>
        <taxon>Pseudomonadati</taxon>
        <taxon>Pseudomonadota</taxon>
        <taxon>Alphaproteobacteria</taxon>
        <taxon>Rhodospirillales</taxon>
        <taxon>Rhodospirillaceae</taxon>
        <taxon>Rhodospirillaceae incertae sedis</taxon>
        <taxon>Candidatus Scatocola</taxon>
    </lineage>
</organism>
<evidence type="ECO:0000256" key="6">
    <source>
        <dbReference type="ARBA" id="ARBA00022723"/>
    </source>
</evidence>
<protein>
    <recommendedName>
        <fullName evidence="11">L-serine dehydratase</fullName>
        <ecNumber evidence="11">4.3.1.17</ecNumber>
    </recommendedName>
</protein>
<comment type="catalytic activity">
    <reaction evidence="10 11">
        <text>L-serine = pyruvate + NH4(+)</text>
        <dbReference type="Rhea" id="RHEA:19169"/>
        <dbReference type="ChEBI" id="CHEBI:15361"/>
        <dbReference type="ChEBI" id="CHEBI:28938"/>
        <dbReference type="ChEBI" id="CHEBI:33384"/>
        <dbReference type="EC" id="4.3.1.17"/>
    </reaction>
</comment>
<dbReference type="GO" id="GO:0051539">
    <property type="term" value="F:4 iron, 4 sulfur cluster binding"/>
    <property type="evidence" value="ECO:0007669"/>
    <property type="project" value="UniProtKB-UniRule"/>
</dbReference>
<proteinExistence type="inferred from homology"/>
<evidence type="ECO:0000256" key="5">
    <source>
        <dbReference type="ARBA" id="ARBA00022485"/>
    </source>
</evidence>
<feature type="domain" description="Serine dehydratase-like alpha subunit" evidence="12">
    <location>
        <begin position="184"/>
        <end position="454"/>
    </location>
</feature>
<evidence type="ECO:0000256" key="10">
    <source>
        <dbReference type="ARBA" id="ARBA00049406"/>
    </source>
</evidence>
<name>A0A9D1M404_9PROT</name>
<comment type="cofactor">
    <cofactor evidence="1 11">
        <name>[4Fe-4S] cluster</name>
        <dbReference type="ChEBI" id="CHEBI:49883"/>
    </cofactor>
</comment>
<evidence type="ECO:0000256" key="4">
    <source>
        <dbReference type="ARBA" id="ARBA00022432"/>
    </source>
</evidence>
<keyword evidence="4 11" id="KW-0312">Gluconeogenesis</keyword>
<dbReference type="InterPro" id="IPR051318">
    <property type="entry name" value="Fe-S_L-Ser"/>
</dbReference>
<keyword evidence="6 11" id="KW-0479">Metal-binding</keyword>
<feature type="domain" description="Serine dehydratase beta chain" evidence="13">
    <location>
        <begin position="4"/>
        <end position="155"/>
    </location>
</feature>
<comment type="similarity">
    <text evidence="3 11">Belongs to the iron-sulfur dependent L-serine dehydratase family.</text>
</comment>
<dbReference type="AlphaFoldDB" id="A0A9D1M404"/>
<dbReference type="GO" id="GO:0046872">
    <property type="term" value="F:metal ion binding"/>
    <property type="evidence" value="ECO:0007669"/>
    <property type="project" value="UniProtKB-KW"/>
</dbReference>
<evidence type="ECO:0000256" key="11">
    <source>
        <dbReference type="RuleBase" id="RU366059"/>
    </source>
</evidence>
<evidence type="ECO:0000256" key="3">
    <source>
        <dbReference type="ARBA" id="ARBA00008636"/>
    </source>
</evidence>
<keyword evidence="7 11" id="KW-0408">Iron</keyword>
<evidence type="ECO:0000313" key="15">
    <source>
        <dbReference type="Proteomes" id="UP000824107"/>
    </source>
</evidence>
<evidence type="ECO:0000256" key="2">
    <source>
        <dbReference type="ARBA" id="ARBA00004742"/>
    </source>
</evidence>
<dbReference type="FunFam" id="3.30.1330.90:FF:000001">
    <property type="entry name" value="L-serine ammonia-lyase 1"/>
    <property type="match status" value="1"/>
</dbReference>
<dbReference type="Pfam" id="PF03313">
    <property type="entry name" value="SDH_alpha"/>
    <property type="match status" value="1"/>
</dbReference>
<dbReference type="Gene3D" id="3.30.1330.90">
    <property type="entry name" value="D-3-phosphoglycerate dehydrogenase, domain 3"/>
    <property type="match status" value="1"/>
</dbReference>
<evidence type="ECO:0000259" key="12">
    <source>
        <dbReference type="Pfam" id="PF03313"/>
    </source>
</evidence>
<dbReference type="SUPFAM" id="SSF143548">
    <property type="entry name" value="Serine metabolism enzymes domain"/>
    <property type="match status" value="1"/>
</dbReference>
<dbReference type="InterPro" id="IPR005131">
    <property type="entry name" value="Ser_deHydtase_bsu"/>
</dbReference>
<dbReference type="Proteomes" id="UP000824107">
    <property type="component" value="Unassembled WGS sequence"/>
</dbReference>
<dbReference type="PANTHER" id="PTHR30182">
    <property type="entry name" value="L-SERINE DEHYDRATASE"/>
    <property type="match status" value="1"/>
</dbReference>
<keyword evidence="8 11" id="KW-0411">Iron-sulfur</keyword>
<dbReference type="NCBIfam" id="TIGR00720">
    <property type="entry name" value="sda_mono"/>
    <property type="match status" value="1"/>
</dbReference>
<dbReference type="PANTHER" id="PTHR30182:SF1">
    <property type="entry name" value="L-SERINE DEHYDRATASE 1"/>
    <property type="match status" value="1"/>
</dbReference>
<dbReference type="GO" id="GO:0003941">
    <property type="term" value="F:L-serine ammonia-lyase activity"/>
    <property type="evidence" value="ECO:0007669"/>
    <property type="project" value="UniProtKB-UniRule"/>
</dbReference>
<accession>A0A9D1M404</accession>
<evidence type="ECO:0000256" key="7">
    <source>
        <dbReference type="ARBA" id="ARBA00023004"/>
    </source>
</evidence>
<dbReference type="Pfam" id="PF03315">
    <property type="entry name" value="SDH_beta"/>
    <property type="match status" value="1"/>
</dbReference>
<evidence type="ECO:0000256" key="8">
    <source>
        <dbReference type="ARBA" id="ARBA00023014"/>
    </source>
</evidence>
<gene>
    <name evidence="14" type="ORF">IAD20_04045</name>
</gene>
<evidence type="ECO:0000256" key="1">
    <source>
        <dbReference type="ARBA" id="ARBA00001966"/>
    </source>
</evidence>
<evidence type="ECO:0000313" key="14">
    <source>
        <dbReference type="EMBL" id="HIU53234.1"/>
    </source>
</evidence>
<dbReference type="GO" id="GO:0009063">
    <property type="term" value="P:amino acid catabolic process"/>
    <property type="evidence" value="ECO:0007669"/>
    <property type="project" value="UniProtKB-ARBA"/>
</dbReference>
<sequence>MYYSFFEIFSIGVGPSSSHTVGPMRAAKRWLDNLRKENLFEKVAKVEVTLYGSLALTGFGHGTVKAIVYGLMGLEAEAIDPEIPYVNAVERDKILHLGQERAIPFDLDKNVVFEKEIFLPEHSNGMRFKALDADGRVLLNEVYFSVGGGTVARQDEMASRSEREPYKVPYDFESCSQLMALCEKHNLTIAELVMANETALRPAEEVEAGIAKINRVMQHSLERGMKAQGILPGGLNIERRAHKLYQRLEEKFINNDYDPLDMIDWINLWGFAVAEENASGGQVVTAPTMGSAGIIPAVMRYYERFAHVKSPYKVDEGVKVFLLTASAICSLYRTNASISGAEVGCQGEVGVACSMAAAGLVAAMGGSNRQVENAAEIAMEHNLGLTCDPLSGLVQVPCIERNAMGAIKAVNSARLALRGTGQHVVSLDSVIKTMFDTGRDMHNKYKETSLGGLAVNVANC</sequence>